<name>A0A8S5V6L5_9CAUD</name>
<proteinExistence type="predicted"/>
<organism evidence="1">
    <name type="scientific">Myoviridae sp. ctRci5</name>
    <dbReference type="NCBI Taxonomy" id="2825105"/>
    <lineage>
        <taxon>Viruses</taxon>
        <taxon>Duplodnaviria</taxon>
        <taxon>Heunggongvirae</taxon>
        <taxon>Uroviricota</taxon>
        <taxon>Caudoviricetes</taxon>
    </lineage>
</organism>
<sequence>MRRFFVAARHKYNHLVAYETTFYQNNTTKRL</sequence>
<reference evidence="1" key="1">
    <citation type="journal article" date="2021" name="Proc. Natl. Acad. Sci. U.S.A.">
        <title>A Catalog of Tens of Thousands of Viruses from Human Metagenomes Reveals Hidden Associations with Chronic Diseases.</title>
        <authorList>
            <person name="Tisza M.J."/>
            <person name="Buck C.B."/>
        </authorList>
    </citation>
    <scope>NUCLEOTIDE SEQUENCE</scope>
    <source>
        <strain evidence="1">CtRci5</strain>
    </source>
</reference>
<evidence type="ECO:0000313" key="1">
    <source>
        <dbReference type="EMBL" id="DAG02325.1"/>
    </source>
</evidence>
<accession>A0A8S5V6L5</accession>
<dbReference type="EMBL" id="BK016208">
    <property type="protein sequence ID" value="DAG02325.1"/>
    <property type="molecule type" value="Genomic_DNA"/>
</dbReference>
<protein>
    <submittedName>
        <fullName evidence="1">Uncharacterized protein</fullName>
    </submittedName>
</protein>